<dbReference type="GO" id="GO:0016758">
    <property type="term" value="F:hexosyltransferase activity"/>
    <property type="evidence" value="ECO:0007669"/>
    <property type="project" value="UniProtKB-ARBA"/>
</dbReference>
<accession>A0A1G5K8J6</accession>
<evidence type="ECO:0000259" key="2">
    <source>
        <dbReference type="Pfam" id="PF00535"/>
    </source>
</evidence>
<evidence type="ECO:0000256" key="1">
    <source>
        <dbReference type="ARBA" id="ARBA00006739"/>
    </source>
</evidence>
<dbReference type="CDD" id="cd04196">
    <property type="entry name" value="GT_2_like_d"/>
    <property type="match status" value="1"/>
</dbReference>
<dbReference type="Gene3D" id="3.90.550.10">
    <property type="entry name" value="Spore Coat Polysaccharide Biosynthesis Protein SpsA, Chain A"/>
    <property type="match status" value="1"/>
</dbReference>
<organism evidence="3 4">
    <name type="scientific">Paenibacillus polysaccharolyticus</name>
    <dbReference type="NCBI Taxonomy" id="582692"/>
    <lineage>
        <taxon>Bacteria</taxon>
        <taxon>Bacillati</taxon>
        <taxon>Bacillota</taxon>
        <taxon>Bacilli</taxon>
        <taxon>Bacillales</taxon>
        <taxon>Paenibacillaceae</taxon>
        <taxon>Paenibacillus</taxon>
    </lineage>
</organism>
<dbReference type="PANTHER" id="PTHR22916">
    <property type="entry name" value="GLYCOSYLTRANSFERASE"/>
    <property type="match status" value="1"/>
</dbReference>
<protein>
    <submittedName>
        <fullName evidence="3">Glycosyl transferase family 2</fullName>
    </submittedName>
</protein>
<dbReference type="STRING" id="582692.SAMN05720606_113176"/>
<proteinExistence type="inferred from homology"/>
<sequence length="314" mass="36990">MNQSKVCVMLSTYNGTKYIEEQLESLIAQRHIEMDIYIRDDGSSDGTLLKIRKFAESIPQEIGIHIFEGENVGVIGSFFELMRLTQPKYDFYAFCDQDDVWQPYKLSRAVEQLQSRSSDIPLMYCSSTQMVDQELNHLNIWPQLPPKPLSMCNALVENCCVGCTMVLNSVTFEHLRMNLPSDQTSIIMHDWWIYLFVASFGEVIFDKEPMILYRQHQGNVLGGSNDKLFTKWKNRWNRFMNGKNHYILSKQASAFFEIYKDQLSTQQQEDIQHFLFQRDRSLHYRISYVLNMPFYRQAFLDNLVLKLIYVMKKV</sequence>
<dbReference type="SUPFAM" id="SSF53448">
    <property type="entry name" value="Nucleotide-diphospho-sugar transferases"/>
    <property type="match status" value="1"/>
</dbReference>
<dbReference type="PANTHER" id="PTHR22916:SF3">
    <property type="entry name" value="UDP-GLCNAC:BETAGAL BETA-1,3-N-ACETYLGLUCOSAMINYLTRANSFERASE-LIKE PROTEIN 1"/>
    <property type="match status" value="1"/>
</dbReference>
<name>A0A1G5K8J6_9BACL</name>
<gene>
    <name evidence="3" type="ORF">SAMN05720606_113176</name>
</gene>
<dbReference type="Pfam" id="PF00535">
    <property type="entry name" value="Glycos_transf_2"/>
    <property type="match status" value="1"/>
</dbReference>
<dbReference type="EMBL" id="FMVM01000013">
    <property type="protein sequence ID" value="SCY96744.1"/>
    <property type="molecule type" value="Genomic_DNA"/>
</dbReference>
<feature type="domain" description="Glycosyltransferase 2-like" evidence="2">
    <location>
        <begin position="7"/>
        <end position="145"/>
    </location>
</feature>
<dbReference type="InterPro" id="IPR029044">
    <property type="entry name" value="Nucleotide-diphossugar_trans"/>
</dbReference>
<keyword evidence="3" id="KW-0808">Transferase</keyword>
<reference evidence="4" key="1">
    <citation type="submission" date="2016-10" db="EMBL/GenBank/DDBJ databases">
        <authorList>
            <person name="Varghese N."/>
            <person name="Submissions S."/>
        </authorList>
    </citation>
    <scope>NUCLEOTIDE SEQUENCE [LARGE SCALE GENOMIC DNA]</scope>
    <source>
        <strain evidence="4">BL9</strain>
    </source>
</reference>
<evidence type="ECO:0000313" key="4">
    <source>
        <dbReference type="Proteomes" id="UP000198538"/>
    </source>
</evidence>
<dbReference type="Proteomes" id="UP000198538">
    <property type="component" value="Unassembled WGS sequence"/>
</dbReference>
<dbReference type="AlphaFoldDB" id="A0A1G5K8J6"/>
<dbReference type="InterPro" id="IPR001173">
    <property type="entry name" value="Glyco_trans_2-like"/>
</dbReference>
<comment type="similarity">
    <text evidence="1">Belongs to the glycosyltransferase 2 family.</text>
</comment>
<evidence type="ECO:0000313" key="3">
    <source>
        <dbReference type="EMBL" id="SCY96744.1"/>
    </source>
</evidence>
<dbReference type="RefSeq" id="WP_244159381.1">
    <property type="nucleotide sequence ID" value="NZ_FMVM01000013.1"/>
</dbReference>
<keyword evidence="4" id="KW-1185">Reference proteome</keyword>